<dbReference type="Proteomes" id="UP000075225">
    <property type="component" value="Unassembled WGS sequence"/>
</dbReference>
<reference evidence="3" key="1">
    <citation type="submission" date="2016-03" db="EMBL/GenBank/DDBJ databases">
        <authorList>
            <person name="Sibley D."/>
            <person name="Venepally P."/>
            <person name="Karamycheva S."/>
            <person name="Hadjithomas M."/>
            <person name="Khan A."/>
            <person name="Brunk B."/>
            <person name="Roos D."/>
            <person name="Caler E."/>
            <person name="Lorenzi H."/>
        </authorList>
    </citation>
    <scope>NUCLEOTIDE SEQUENCE [LARGE SCALE GENOMIC DNA]</scope>
    <source>
        <strain evidence="3">TgCatPRC2</strain>
    </source>
</reference>
<organism evidence="2 3">
    <name type="scientific">Toxoplasma gondii TgCatPRC2</name>
    <dbReference type="NCBI Taxonomy" id="1130821"/>
    <lineage>
        <taxon>Eukaryota</taxon>
        <taxon>Sar</taxon>
        <taxon>Alveolata</taxon>
        <taxon>Apicomplexa</taxon>
        <taxon>Conoidasida</taxon>
        <taxon>Coccidia</taxon>
        <taxon>Eucoccidiorida</taxon>
        <taxon>Eimeriorina</taxon>
        <taxon>Sarcocystidae</taxon>
        <taxon>Toxoplasma</taxon>
    </lineage>
</organism>
<name>A0A151GZB6_TOXGO</name>
<protein>
    <submittedName>
        <fullName evidence="2">Uncharacterized protein</fullName>
    </submittedName>
</protein>
<evidence type="ECO:0000313" key="2">
    <source>
        <dbReference type="EMBL" id="KYK62441.1"/>
    </source>
</evidence>
<evidence type="ECO:0000256" key="1">
    <source>
        <dbReference type="SAM" id="MobiDB-lite"/>
    </source>
</evidence>
<accession>A0A151GZB6</accession>
<sequence>MSRRVERLRRGEGLLSFGVVHDSLAVLGPTVPGVDDPKNATPGKCSEWLTQSELQRAPVPRTSRWLPVTTSSADRFDRLRDISLKNEADEEQLIPGVKLRLKDPGKRESSCQDDEPDAWHPASPSLI</sequence>
<dbReference type="EMBL" id="AHZP02002986">
    <property type="protein sequence ID" value="KYK62441.1"/>
    <property type="molecule type" value="Genomic_DNA"/>
</dbReference>
<feature type="non-terminal residue" evidence="2">
    <location>
        <position position="127"/>
    </location>
</feature>
<evidence type="ECO:0000313" key="3">
    <source>
        <dbReference type="Proteomes" id="UP000075225"/>
    </source>
</evidence>
<feature type="compositionally biased region" description="Basic and acidic residues" evidence="1">
    <location>
        <begin position="100"/>
        <end position="110"/>
    </location>
</feature>
<dbReference type="AlphaFoldDB" id="A0A151GZB6"/>
<comment type="caution">
    <text evidence="2">The sequence shown here is derived from an EMBL/GenBank/DDBJ whole genome shotgun (WGS) entry which is preliminary data.</text>
</comment>
<proteinExistence type="predicted"/>
<dbReference type="VEuPathDB" id="ToxoDB:TGPRC2_284620A"/>
<gene>
    <name evidence="2" type="ORF">TGPRC2_284620A</name>
</gene>
<feature type="region of interest" description="Disordered" evidence="1">
    <location>
        <begin position="95"/>
        <end position="127"/>
    </location>
</feature>